<sequence length="61" mass="7128">MSTPRLRSVSRQRIIRAWRAASVATFYRKSLDRRWTRPSLPKPLSEDTELGTPTKLEKLLC</sequence>
<organism evidence="1 2">
    <name type="scientific">Phaeosphaeria nodorum (strain SN15 / ATCC MYA-4574 / FGSC 10173)</name>
    <name type="common">Glume blotch fungus</name>
    <name type="synonym">Parastagonospora nodorum</name>
    <dbReference type="NCBI Taxonomy" id="321614"/>
    <lineage>
        <taxon>Eukaryota</taxon>
        <taxon>Fungi</taxon>
        <taxon>Dikarya</taxon>
        <taxon>Ascomycota</taxon>
        <taxon>Pezizomycotina</taxon>
        <taxon>Dothideomycetes</taxon>
        <taxon>Pleosporomycetidae</taxon>
        <taxon>Pleosporales</taxon>
        <taxon>Pleosporineae</taxon>
        <taxon>Phaeosphaeriaceae</taxon>
        <taxon>Parastagonospora</taxon>
    </lineage>
</organism>
<dbReference type="EMBL" id="CH445325">
    <property type="protein sequence ID" value="EAT91973.1"/>
    <property type="molecule type" value="Genomic_DNA"/>
</dbReference>
<dbReference type="GeneID" id="5967994"/>
<dbReference type="InParanoid" id="Q0V686"/>
<dbReference type="Proteomes" id="UP000001055">
    <property type="component" value="Unassembled WGS sequence"/>
</dbReference>
<proteinExistence type="predicted"/>
<dbReference type="RefSeq" id="XP_001791163.1">
    <property type="nucleotide sequence ID" value="XM_001791111.1"/>
</dbReference>
<accession>Q0V686</accession>
<evidence type="ECO:0000313" key="2">
    <source>
        <dbReference type="Proteomes" id="UP000001055"/>
    </source>
</evidence>
<dbReference type="AlphaFoldDB" id="Q0V686"/>
<reference evidence="2" key="1">
    <citation type="journal article" date="2007" name="Plant Cell">
        <title>Dothideomycete-plant interactions illuminated by genome sequencing and EST analysis of the wheat pathogen Stagonospora nodorum.</title>
        <authorList>
            <person name="Hane J.K."/>
            <person name="Lowe R.G."/>
            <person name="Solomon P.S."/>
            <person name="Tan K.C."/>
            <person name="Schoch C.L."/>
            <person name="Spatafora J.W."/>
            <person name="Crous P.W."/>
            <person name="Kodira C."/>
            <person name="Birren B.W."/>
            <person name="Galagan J.E."/>
            <person name="Torriani S.F."/>
            <person name="McDonald B.A."/>
            <person name="Oliver R.P."/>
        </authorList>
    </citation>
    <scope>NUCLEOTIDE SEQUENCE [LARGE SCALE GENOMIC DNA]</scope>
    <source>
        <strain evidence="2">SN15 / ATCC MYA-4574 / FGSC 10173</strain>
    </source>
</reference>
<gene>
    <name evidence="1" type="ORF">SNOG_00478</name>
</gene>
<evidence type="ECO:0000313" key="1">
    <source>
        <dbReference type="EMBL" id="EAT91973.1"/>
    </source>
</evidence>
<name>Q0V686_PHANO</name>
<dbReference type="KEGG" id="pno:SNOG_00478"/>
<protein>
    <submittedName>
        <fullName evidence="1">Uncharacterized protein</fullName>
    </submittedName>
</protein>